<protein>
    <submittedName>
        <fullName evidence="1">Uncharacterized protein</fullName>
    </submittedName>
</protein>
<evidence type="ECO:0000313" key="2">
    <source>
        <dbReference type="Proteomes" id="UP000828941"/>
    </source>
</evidence>
<accession>A0ACB9P5U9</accession>
<reference evidence="1 2" key="1">
    <citation type="journal article" date="2022" name="DNA Res.">
        <title>Chromosomal-level genome assembly of the orchid tree Bauhinia variegata (Leguminosae; Cercidoideae) supports the allotetraploid origin hypothesis of Bauhinia.</title>
        <authorList>
            <person name="Zhong Y."/>
            <person name="Chen Y."/>
            <person name="Zheng D."/>
            <person name="Pang J."/>
            <person name="Liu Y."/>
            <person name="Luo S."/>
            <person name="Meng S."/>
            <person name="Qian L."/>
            <person name="Wei D."/>
            <person name="Dai S."/>
            <person name="Zhou R."/>
        </authorList>
    </citation>
    <scope>NUCLEOTIDE SEQUENCE [LARGE SCALE GENOMIC DNA]</scope>
    <source>
        <strain evidence="1">BV-YZ2020</strain>
    </source>
</reference>
<gene>
    <name evidence="1" type="ORF">L6164_011023</name>
</gene>
<organism evidence="1 2">
    <name type="scientific">Bauhinia variegata</name>
    <name type="common">Purple orchid tree</name>
    <name type="synonym">Phanera variegata</name>
    <dbReference type="NCBI Taxonomy" id="167791"/>
    <lineage>
        <taxon>Eukaryota</taxon>
        <taxon>Viridiplantae</taxon>
        <taxon>Streptophyta</taxon>
        <taxon>Embryophyta</taxon>
        <taxon>Tracheophyta</taxon>
        <taxon>Spermatophyta</taxon>
        <taxon>Magnoliopsida</taxon>
        <taxon>eudicotyledons</taxon>
        <taxon>Gunneridae</taxon>
        <taxon>Pentapetalae</taxon>
        <taxon>rosids</taxon>
        <taxon>fabids</taxon>
        <taxon>Fabales</taxon>
        <taxon>Fabaceae</taxon>
        <taxon>Cercidoideae</taxon>
        <taxon>Cercideae</taxon>
        <taxon>Bauhiniinae</taxon>
        <taxon>Bauhinia</taxon>
    </lineage>
</organism>
<proteinExistence type="predicted"/>
<evidence type="ECO:0000313" key="1">
    <source>
        <dbReference type="EMBL" id="KAI4343706.1"/>
    </source>
</evidence>
<comment type="caution">
    <text evidence="1">The sequence shown here is derived from an EMBL/GenBank/DDBJ whole genome shotgun (WGS) entry which is preliminary data.</text>
</comment>
<dbReference type="Proteomes" id="UP000828941">
    <property type="component" value="Chromosome 5"/>
</dbReference>
<name>A0ACB9P5U9_BAUVA</name>
<sequence length="731" mass="79281">MESTLVIKVKYGDMLRRFNARVDENNQLDLDMVGLRAKILSLFNLPTDANLLLRYVDEDGDLVTLVDDDDLHDVMLQELKFLRIDVHMSSDNGGKSTARCSGSSTPLRSPRVRDPILSGNADVLKSVPDPIREVLSNISLDLASKAALSSPVLATLVDCVSKIGQSLLNSDSQPQVAAGPSSKDAVPLNVVASAGSSQTVALHQNSNITQQVEAGNITRGVRAPVALVDLNAPPSDPNSSQSTYVNAAPNLSAVSDGDVRKGRIATDDSSNSKGDSSVASTGRAVPSNSSAQTIAKDYSPSVECPVSGTYFIDSVAPSLGNHRVHPFKRSHNHTEAMCGMFHEGVGCDGCGVYPITGPRFKSKVKENYDLCGICFNEMGNESDYIRIDRPVPVRAPRPFKGLYEHPPWVGPPTLPHVLRVGGMKHVRPKLDSRFILDVNVVDGTMMAPSTVFTKIWRMHNNGTIVWPKGTQLVWIGGDKFSDFCSVDLEIPVDGVPVDKEIDIAIDFRAPKSPGRYISYWKMASPSGKKFGQRVWVLIQVGASLKESFCDSSQGLNLNIPLVGSCSKGPDVININVQPIPILDDVFLQPHNPNALPEPVKQMVVEQTGQELENDLPINDTTLVGLGASPAVSPPSISYPIIDFSEIAPAVIFNPQSSVVDASSSSPTVEVNNPVEDTLLKELEEMGFKQVDLNKEILRMNEYNLLQSVDDLCGVSEWDPILEELKRDGFLR</sequence>
<dbReference type="EMBL" id="CM039430">
    <property type="protein sequence ID" value="KAI4343706.1"/>
    <property type="molecule type" value="Genomic_DNA"/>
</dbReference>
<keyword evidence="2" id="KW-1185">Reference proteome</keyword>